<dbReference type="EMBL" id="CAKMMG010000001">
    <property type="protein sequence ID" value="CAH1190504.1"/>
    <property type="molecule type" value="Genomic_DNA"/>
</dbReference>
<evidence type="ECO:0008006" key="4">
    <source>
        <dbReference type="Google" id="ProtNLM"/>
    </source>
</evidence>
<keyword evidence="1" id="KW-0472">Membrane</keyword>
<comment type="caution">
    <text evidence="2">The sequence shown here is derived from an EMBL/GenBank/DDBJ whole genome shotgun (WGS) entry which is preliminary data.</text>
</comment>
<feature type="transmembrane region" description="Helical" evidence="1">
    <location>
        <begin position="88"/>
        <end position="107"/>
    </location>
</feature>
<dbReference type="RefSeq" id="WP_236328717.1">
    <property type="nucleotide sequence ID" value="NZ_CAKMMG010000001.1"/>
</dbReference>
<evidence type="ECO:0000313" key="2">
    <source>
        <dbReference type="EMBL" id="CAH1190504.1"/>
    </source>
</evidence>
<protein>
    <recommendedName>
        <fullName evidence="4">DUF4173 domain-containing protein</fullName>
    </recommendedName>
</protein>
<proteinExistence type="predicted"/>
<evidence type="ECO:0000256" key="1">
    <source>
        <dbReference type="SAM" id="Phobius"/>
    </source>
</evidence>
<feature type="transmembrane region" description="Helical" evidence="1">
    <location>
        <begin position="403"/>
        <end position="420"/>
    </location>
</feature>
<dbReference type="InterPro" id="IPR025291">
    <property type="entry name" value="DUF4153"/>
</dbReference>
<evidence type="ECO:0000313" key="3">
    <source>
        <dbReference type="Proteomes" id="UP000838324"/>
    </source>
</evidence>
<keyword evidence="1" id="KW-0812">Transmembrane</keyword>
<feature type="transmembrane region" description="Helical" evidence="1">
    <location>
        <begin position="63"/>
        <end position="82"/>
    </location>
</feature>
<feature type="transmembrane region" description="Helical" evidence="1">
    <location>
        <begin position="339"/>
        <end position="361"/>
    </location>
</feature>
<organism evidence="2 3">
    <name type="scientific">Paenibacillus auburnensis</name>
    <dbReference type="NCBI Taxonomy" id="2905649"/>
    <lineage>
        <taxon>Bacteria</taxon>
        <taxon>Bacillati</taxon>
        <taxon>Bacillota</taxon>
        <taxon>Bacilli</taxon>
        <taxon>Bacillales</taxon>
        <taxon>Paenibacillaceae</taxon>
        <taxon>Paenibacillus</taxon>
    </lineage>
</organism>
<keyword evidence="3" id="KW-1185">Reference proteome</keyword>
<feature type="transmembrane region" description="Helical" evidence="1">
    <location>
        <begin position="259"/>
        <end position="284"/>
    </location>
</feature>
<feature type="transmembrane region" description="Helical" evidence="1">
    <location>
        <begin position="157"/>
        <end position="179"/>
    </location>
</feature>
<keyword evidence="1" id="KW-1133">Transmembrane helix</keyword>
<dbReference type="Pfam" id="PF13687">
    <property type="entry name" value="DUF4153"/>
    <property type="match status" value="1"/>
</dbReference>
<gene>
    <name evidence="2" type="ORF">PAECIP111892_00219</name>
</gene>
<feature type="transmembrane region" description="Helical" evidence="1">
    <location>
        <begin position="209"/>
        <end position="229"/>
    </location>
</feature>
<feature type="transmembrane region" description="Helical" evidence="1">
    <location>
        <begin position="37"/>
        <end position="54"/>
    </location>
</feature>
<feature type="transmembrane region" description="Helical" evidence="1">
    <location>
        <begin position="304"/>
        <end position="327"/>
    </location>
</feature>
<dbReference type="Proteomes" id="UP000838324">
    <property type="component" value="Unassembled WGS sequence"/>
</dbReference>
<name>A0ABM9BMQ9_9BACL</name>
<sequence>MEEKSPANPKTALQALAAAFILAIVHQYLFFGHKPGVSYPIFVALFYGFMLYYAKERLRPPTWFSYVWLGVIFLLSMTFVLFSNWFFIALNLLVLPALILLHMTYMLSYRQPSWSRFSLIGAAREHFFAQSLRHWPTVFAVIKQSSGRSIQGERKQVVIKVLIGLAFSFPLLLVVVSLLSSADGVFHQVLNQFPDLLERISFDEGFARTLWSVLLGMGLFGYLWGFVAPRLNKAGLQLKEGKAEGEGNVEPVSFTLDPVIITTVLTMINIVYVLFVTVQFSYLFGAWDGILPQDSTYADYARSGFFELMLVTAINFAILLLSLLALGKAKARLQTFIRMLLYIMVLCSIVMLYSAYSRLALYEEAYGYTQIRFLVHAFMIFLGLLLVLASVRISRAQFPLMKCYIVLGLFAYVIMNYIGMDRIIAGQNIARYETSGKLDTHYLMELSWEAVPKLIAFSKQENGLLDQSLREKRSEPSLDAQEWPSFNISTYRGQHALKRYLGAQQTP</sequence>
<feature type="transmembrane region" description="Helical" evidence="1">
    <location>
        <begin position="373"/>
        <end position="391"/>
    </location>
</feature>
<accession>A0ABM9BMQ9</accession>
<feature type="transmembrane region" description="Helical" evidence="1">
    <location>
        <begin position="12"/>
        <end position="31"/>
    </location>
</feature>
<reference evidence="2" key="1">
    <citation type="submission" date="2022-01" db="EMBL/GenBank/DDBJ databases">
        <authorList>
            <person name="Criscuolo A."/>
        </authorList>
    </citation>
    <scope>NUCLEOTIDE SEQUENCE</scope>
    <source>
        <strain evidence="2">CIP111892</strain>
    </source>
</reference>